<proteinExistence type="predicted"/>
<evidence type="ECO:0000256" key="1">
    <source>
        <dbReference type="SAM" id="MobiDB-lite"/>
    </source>
</evidence>
<protein>
    <submittedName>
        <fullName evidence="2">Uncharacterized protein</fullName>
    </submittedName>
</protein>
<keyword evidence="3" id="KW-1185">Reference proteome</keyword>
<evidence type="ECO:0000313" key="2">
    <source>
        <dbReference type="EMBL" id="VDM82351.1"/>
    </source>
</evidence>
<organism evidence="2 3">
    <name type="scientific">Strongylus vulgaris</name>
    <name type="common">Blood worm</name>
    <dbReference type="NCBI Taxonomy" id="40348"/>
    <lineage>
        <taxon>Eukaryota</taxon>
        <taxon>Metazoa</taxon>
        <taxon>Ecdysozoa</taxon>
        <taxon>Nematoda</taxon>
        <taxon>Chromadorea</taxon>
        <taxon>Rhabditida</taxon>
        <taxon>Rhabditina</taxon>
        <taxon>Rhabditomorpha</taxon>
        <taxon>Strongyloidea</taxon>
        <taxon>Strongylidae</taxon>
        <taxon>Strongylus</taxon>
    </lineage>
</organism>
<dbReference type="AlphaFoldDB" id="A0A3P7JA47"/>
<name>A0A3P7JA47_STRVU</name>
<dbReference type="Proteomes" id="UP000270094">
    <property type="component" value="Unassembled WGS sequence"/>
</dbReference>
<gene>
    <name evidence="2" type="ORF">SVUK_LOCUS17349</name>
</gene>
<reference evidence="2 3" key="1">
    <citation type="submission" date="2018-11" db="EMBL/GenBank/DDBJ databases">
        <authorList>
            <consortium name="Pathogen Informatics"/>
        </authorList>
    </citation>
    <scope>NUCLEOTIDE SEQUENCE [LARGE SCALE GENOMIC DNA]</scope>
</reference>
<dbReference type="EMBL" id="UYYB01117191">
    <property type="protein sequence ID" value="VDM82351.1"/>
    <property type="molecule type" value="Genomic_DNA"/>
</dbReference>
<feature type="region of interest" description="Disordered" evidence="1">
    <location>
        <begin position="1"/>
        <end position="41"/>
    </location>
</feature>
<accession>A0A3P7JA47</accession>
<evidence type="ECO:0000313" key="3">
    <source>
        <dbReference type="Proteomes" id="UP000270094"/>
    </source>
</evidence>
<sequence>MDAAETTVSPAIEMAQQDNISADVEQTEKEQPEEGTSDADVNERLVEDFAEGSDMLLNSQEIDRCQAQRDALAAYAEKLKQWKHTVKCANDELMTAIQAVKETGANAEDFQAKEGILMMMSGCVHTITAPKL</sequence>